<reference evidence="2" key="1">
    <citation type="submission" date="2022-11" db="UniProtKB">
        <authorList>
            <consortium name="WormBaseParasite"/>
        </authorList>
    </citation>
    <scope>IDENTIFICATION</scope>
</reference>
<dbReference type="Proteomes" id="UP000887580">
    <property type="component" value="Unplaced"/>
</dbReference>
<protein>
    <submittedName>
        <fullName evidence="2">Gustatory receptor</fullName>
    </submittedName>
</protein>
<evidence type="ECO:0000313" key="1">
    <source>
        <dbReference type="Proteomes" id="UP000887580"/>
    </source>
</evidence>
<proteinExistence type="predicted"/>
<sequence length="114" mass="13373">MSEHFAKIEQRLIYQSIIVLICVMIDLICYRIIDDMIFKVNGISPKYQDILYMIADVFYIAQQILDVIFLFIVSEPFRTSFLNFYTFGTYLPKKASIIHLTNIVSIRHPLTSVE</sequence>
<name>A0AC35FE18_9BILA</name>
<accession>A0AC35FE18</accession>
<dbReference type="WBParaSite" id="PS1159_v2.g1656.t1">
    <property type="protein sequence ID" value="PS1159_v2.g1656.t1"/>
    <property type="gene ID" value="PS1159_v2.g1656"/>
</dbReference>
<evidence type="ECO:0000313" key="2">
    <source>
        <dbReference type="WBParaSite" id="PS1159_v2.g1656.t1"/>
    </source>
</evidence>
<organism evidence="1 2">
    <name type="scientific">Panagrolaimus sp. PS1159</name>
    <dbReference type="NCBI Taxonomy" id="55785"/>
    <lineage>
        <taxon>Eukaryota</taxon>
        <taxon>Metazoa</taxon>
        <taxon>Ecdysozoa</taxon>
        <taxon>Nematoda</taxon>
        <taxon>Chromadorea</taxon>
        <taxon>Rhabditida</taxon>
        <taxon>Tylenchina</taxon>
        <taxon>Panagrolaimomorpha</taxon>
        <taxon>Panagrolaimoidea</taxon>
        <taxon>Panagrolaimidae</taxon>
        <taxon>Panagrolaimus</taxon>
    </lineage>
</organism>